<dbReference type="PANTHER" id="PTHR33937:SF2">
    <property type="entry name" value="DINITROGENASE IRON-MOLYBDENUM COFACTOR BIOSYNTHESIS DOMAIN-CONTAINING PROTEIN"/>
    <property type="match status" value="1"/>
</dbReference>
<name>A0A2U8GKM3_9RHOO</name>
<feature type="region of interest" description="Disordered" evidence="2">
    <location>
        <begin position="105"/>
        <end position="133"/>
    </location>
</feature>
<feature type="compositionally biased region" description="Basic residues" evidence="2">
    <location>
        <begin position="115"/>
        <end position="133"/>
    </location>
</feature>
<dbReference type="InterPro" id="IPR036105">
    <property type="entry name" value="DiNase_FeMo-co_biosyn_sf"/>
</dbReference>
<dbReference type="KEGG" id="acom:CEW83_01770"/>
<dbReference type="AlphaFoldDB" id="A0A2U8GKM3"/>
<dbReference type="RefSeq" id="WP_108947817.1">
    <property type="nucleotide sequence ID" value="NZ_CP022187.1"/>
</dbReference>
<evidence type="ECO:0000259" key="3">
    <source>
        <dbReference type="Pfam" id="PF02579"/>
    </source>
</evidence>
<dbReference type="SUPFAM" id="SSF53146">
    <property type="entry name" value="Nitrogenase accessory factor-like"/>
    <property type="match status" value="1"/>
</dbReference>
<evidence type="ECO:0000313" key="4">
    <source>
        <dbReference type="EMBL" id="AWI74109.1"/>
    </source>
</evidence>
<dbReference type="EMBL" id="CP022187">
    <property type="protein sequence ID" value="AWI74109.1"/>
    <property type="molecule type" value="Genomic_DNA"/>
</dbReference>
<sequence length="133" mass="14847">MRVAVTSQNFSTVTAHAGKARRFLIYDISNPCSPREVERLDLPREMSFHEFHGDHHPIDGVDALVTGGAGEGFVARLGQRGIEVVMCGETDPLQAVKDYIQGTVKPVTPGEQEHGHHHHHHHHHHHSHGNHQH</sequence>
<proteinExistence type="predicted"/>
<dbReference type="InterPro" id="IPR003731">
    <property type="entry name" value="Di-Nase_FeMo-co_biosynth"/>
</dbReference>
<evidence type="ECO:0000256" key="2">
    <source>
        <dbReference type="SAM" id="MobiDB-lite"/>
    </source>
</evidence>
<accession>A0A2U8GKM3</accession>
<dbReference type="Gene3D" id="3.30.420.130">
    <property type="entry name" value="Dinitrogenase iron-molybdenum cofactor biosynthesis domain"/>
    <property type="match status" value="1"/>
</dbReference>
<reference evidence="4 5" key="1">
    <citation type="submission" date="2017-06" db="EMBL/GenBank/DDBJ databases">
        <title>Azoarcus.</title>
        <authorList>
            <person name="Woo J.-H."/>
            <person name="Kim H.-S."/>
        </authorList>
    </citation>
    <scope>NUCLEOTIDE SEQUENCE [LARGE SCALE GENOMIC DNA]</scope>
    <source>
        <strain evidence="4 5">TSPY31</strain>
    </source>
</reference>
<dbReference type="InterPro" id="IPR051840">
    <property type="entry name" value="NifX/NifY_domain"/>
</dbReference>
<feature type="domain" description="Dinitrogenase iron-molybdenum cofactor biosynthesis" evidence="3">
    <location>
        <begin position="11"/>
        <end position="100"/>
    </location>
</feature>
<gene>
    <name evidence="4" type="ORF">CEW83_01770</name>
</gene>
<dbReference type="Pfam" id="PF02579">
    <property type="entry name" value="Nitro_FeMo-Co"/>
    <property type="match status" value="1"/>
</dbReference>
<keyword evidence="1" id="KW-0535">Nitrogen fixation</keyword>
<protein>
    <submittedName>
        <fullName evidence="4">Nitrogen fixation protein</fullName>
    </submittedName>
</protein>
<keyword evidence="5" id="KW-1185">Reference proteome</keyword>
<organism evidence="4 5">
    <name type="scientific">Parazoarcus communis</name>
    <dbReference type="NCBI Taxonomy" id="41977"/>
    <lineage>
        <taxon>Bacteria</taxon>
        <taxon>Pseudomonadati</taxon>
        <taxon>Pseudomonadota</taxon>
        <taxon>Betaproteobacteria</taxon>
        <taxon>Rhodocyclales</taxon>
        <taxon>Zoogloeaceae</taxon>
        <taxon>Parazoarcus</taxon>
    </lineage>
</organism>
<evidence type="ECO:0000313" key="5">
    <source>
        <dbReference type="Proteomes" id="UP000244930"/>
    </source>
</evidence>
<dbReference type="PANTHER" id="PTHR33937">
    <property type="entry name" value="IRON-MOLYBDENUM PROTEIN-RELATED-RELATED"/>
    <property type="match status" value="1"/>
</dbReference>
<dbReference type="CDD" id="cd00562">
    <property type="entry name" value="NifX_NifB"/>
    <property type="match status" value="1"/>
</dbReference>
<dbReference type="Proteomes" id="UP000244930">
    <property type="component" value="Chromosome"/>
</dbReference>
<evidence type="ECO:0000256" key="1">
    <source>
        <dbReference type="ARBA" id="ARBA00023231"/>
    </source>
</evidence>